<name>A0A9W8DZ11_9FUNG</name>
<feature type="signal peptide" evidence="1">
    <location>
        <begin position="1"/>
        <end position="27"/>
    </location>
</feature>
<comment type="caution">
    <text evidence="2">The sequence shown here is derived from an EMBL/GenBank/DDBJ whole genome shotgun (WGS) entry which is preliminary data.</text>
</comment>
<protein>
    <submittedName>
        <fullName evidence="2">Uncharacterized protein</fullName>
    </submittedName>
</protein>
<keyword evidence="1" id="KW-0732">Signal</keyword>
<feature type="chain" id="PRO_5040891958" evidence="1">
    <location>
        <begin position="28"/>
        <end position="175"/>
    </location>
</feature>
<evidence type="ECO:0000313" key="3">
    <source>
        <dbReference type="Proteomes" id="UP001150569"/>
    </source>
</evidence>
<dbReference type="AlphaFoldDB" id="A0A9W8DZ11"/>
<proteinExistence type="predicted"/>
<evidence type="ECO:0000256" key="1">
    <source>
        <dbReference type="SAM" id="SignalP"/>
    </source>
</evidence>
<evidence type="ECO:0000313" key="2">
    <source>
        <dbReference type="EMBL" id="KAJ1925413.1"/>
    </source>
</evidence>
<dbReference type="Proteomes" id="UP001150569">
    <property type="component" value="Unassembled WGS sequence"/>
</dbReference>
<gene>
    <name evidence="2" type="ORF">IWQ60_004574</name>
</gene>
<organism evidence="2 3">
    <name type="scientific">Tieghemiomyces parasiticus</name>
    <dbReference type="NCBI Taxonomy" id="78921"/>
    <lineage>
        <taxon>Eukaryota</taxon>
        <taxon>Fungi</taxon>
        <taxon>Fungi incertae sedis</taxon>
        <taxon>Zoopagomycota</taxon>
        <taxon>Kickxellomycotina</taxon>
        <taxon>Dimargaritomycetes</taxon>
        <taxon>Dimargaritales</taxon>
        <taxon>Dimargaritaceae</taxon>
        <taxon>Tieghemiomyces</taxon>
    </lineage>
</organism>
<accession>A0A9W8DZ11</accession>
<sequence>MTRLTYTTLVVVTALFCITMIPRATRAVPLPAYATDYPAFVDRTGYNDVENHSGGIFKQLPTSPPVTNIRRLASDLTNDDIRAAAPTTSPTKPAASAPRGLFDKAKQWVSEVTATGLEWIRDNPVAVIGSGVGALVPGVGGLATSVSTSMFDGTRNRKKEVEAGSSGKYAVVTQS</sequence>
<reference evidence="2" key="1">
    <citation type="submission" date="2022-07" db="EMBL/GenBank/DDBJ databases">
        <title>Phylogenomic reconstructions and comparative analyses of Kickxellomycotina fungi.</title>
        <authorList>
            <person name="Reynolds N.K."/>
            <person name="Stajich J.E."/>
            <person name="Barry K."/>
            <person name="Grigoriev I.V."/>
            <person name="Crous P."/>
            <person name="Smith M.E."/>
        </authorList>
    </citation>
    <scope>NUCLEOTIDE SEQUENCE</scope>
    <source>
        <strain evidence="2">RSA 861</strain>
    </source>
</reference>
<dbReference type="EMBL" id="JANBPT010000224">
    <property type="protein sequence ID" value="KAJ1925413.1"/>
    <property type="molecule type" value="Genomic_DNA"/>
</dbReference>
<keyword evidence="3" id="KW-1185">Reference proteome</keyword>